<gene>
    <name evidence="2" type="ORF">I9W82_003872</name>
</gene>
<dbReference type="PANTHER" id="PTHR28112:SF1">
    <property type="entry name" value="SRP-INDEPENDENT TARGETING PROTEIN 3"/>
    <property type="match status" value="1"/>
</dbReference>
<dbReference type="PIRSF" id="PIRSF008756">
    <property type="entry name" value="P_tr_PHO88"/>
    <property type="match status" value="1"/>
</dbReference>
<proteinExistence type="predicted"/>
<sequence>MNPAVTNIAIMLIGMQVAKKLDLEDPTILFYVRAFYIACQVIAFVVYFIVRLKINQKNDLTTIKYVEPANPMSGETEPRAVVTTVKEYDLQQVNSQVKSIFTGLAMMGFMHIYMKYTNPLIMQSVSGVKSALESNIVKIHLYGSPATGDLKRPFKTAPGFMEMLTGGAGVQTDKASVESAEVSGAGGIKQD</sequence>
<dbReference type="GO" id="GO:0005783">
    <property type="term" value="C:endoplasmic reticulum"/>
    <property type="evidence" value="ECO:0007669"/>
    <property type="project" value="InterPro"/>
</dbReference>
<comment type="caution">
    <text evidence="2">The sequence shown here is derived from an EMBL/GenBank/DDBJ whole genome shotgun (WGS) entry which is preliminary data.</text>
</comment>
<accession>A0A8H7ZD52</accession>
<dbReference type="GO" id="GO:0045047">
    <property type="term" value="P:protein targeting to ER"/>
    <property type="evidence" value="ECO:0007669"/>
    <property type="project" value="InterPro"/>
</dbReference>
<organism evidence="2 3">
    <name type="scientific">Candida metapsilosis</name>
    <dbReference type="NCBI Taxonomy" id="273372"/>
    <lineage>
        <taxon>Eukaryota</taxon>
        <taxon>Fungi</taxon>
        <taxon>Dikarya</taxon>
        <taxon>Ascomycota</taxon>
        <taxon>Saccharomycotina</taxon>
        <taxon>Pichiomycetes</taxon>
        <taxon>Debaryomycetaceae</taxon>
        <taxon>Candida/Lodderomyces clade</taxon>
        <taxon>Candida</taxon>
    </lineage>
</organism>
<name>A0A8H7ZD52_9ASCO</name>
<dbReference type="GeneID" id="93652501"/>
<dbReference type="Proteomes" id="UP000669133">
    <property type="component" value="Unassembled WGS sequence"/>
</dbReference>
<dbReference type="EMBL" id="JAEOAQ010000005">
    <property type="protein sequence ID" value="KAG5418344.1"/>
    <property type="molecule type" value="Genomic_DNA"/>
</dbReference>
<dbReference type="OrthoDB" id="18139at2759"/>
<dbReference type="InterPro" id="IPR012098">
    <property type="entry name" value="SND3_fun"/>
</dbReference>
<keyword evidence="1" id="KW-1133">Transmembrane helix</keyword>
<dbReference type="Pfam" id="PF10032">
    <property type="entry name" value="Pho88"/>
    <property type="match status" value="1"/>
</dbReference>
<dbReference type="AlphaFoldDB" id="A0A8H7ZD52"/>
<dbReference type="GO" id="GO:0005739">
    <property type="term" value="C:mitochondrion"/>
    <property type="evidence" value="ECO:0007669"/>
    <property type="project" value="TreeGrafter"/>
</dbReference>
<evidence type="ECO:0000256" key="1">
    <source>
        <dbReference type="SAM" id="Phobius"/>
    </source>
</evidence>
<keyword evidence="3" id="KW-1185">Reference proteome</keyword>
<protein>
    <submittedName>
        <fullName evidence="2">PHO88</fullName>
    </submittedName>
</protein>
<dbReference type="RefSeq" id="XP_067547460.1">
    <property type="nucleotide sequence ID" value="XM_067692883.1"/>
</dbReference>
<keyword evidence="1" id="KW-0472">Membrane</keyword>
<feature type="transmembrane region" description="Helical" evidence="1">
    <location>
        <begin position="28"/>
        <end position="50"/>
    </location>
</feature>
<evidence type="ECO:0000313" key="2">
    <source>
        <dbReference type="EMBL" id="KAG5418344.1"/>
    </source>
</evidence>
<evidence type="ECO:0000313" key="3">
    <source>
        <dbReference type="Proteomes" id="UP000669133"/>
    </source>
</evidence>
<keyword evidence="1" id="KW-0812">Transmembrane</keyword>
<reference evidence="2 3" key="1">
    <citation type="submission" date="2020-12" db="EMBL/GenBank/DDBJ databases">
        <title>Effect of drift, selection, and recombination on the evolution of hybrid genomes in Candida yeast pathogens.</title>
        <authorList>
            <person name="Mixao V."/>
            <person name="Ksiezopolska E."/>
            <person name="Saus E."/>
            <person name="Boekhout T."/>
            <person name="Gacser A."/>
            <person name="Gabaldon T."/>
        </authorList>
    </citation>
    <scope>NUCLEOTIDE SEQUENCE [LARGE SCALE GENOMIC DNA]</scope>
    <source>
        <strain evidence="2 3">BP57</strain>
    </source>
</reference>
<dbReference type="PANTHER" id="PTHR28112">
    <property type="entry name" value="SRP-INDEPENDENT TARGETING PROTEIN 3"/>
    <property type="match status" value="1"/>
</dbReference>